<evidence type="ECO:0000256" key="2">
    <source>
        <dbReference type="ARBA" id="ARBA00010606"/>
    </source>
</evidence>
<dbReference type="GO" id="GO:0016592">
    <property type="term" value="C:mediator complex"/>
    <property type="evidence" value="ECO:0007669"/>
    <property type="project" value="TreeGrafter"/>
</dbReference>
<comment type="similarity">
    <text evidence="2">Belongs to the Mediator complex subunit 30 family.</text>
</comment>
<keyword evidence="5" id="KW-0010">Activator</keyword>
<evidence type="ECO:0000256" key="5">
    <source>
        <dbReference type="ARBA" id="ARBA00023159"/>
    </source>
</evidence>
<feature type="non-terminal residue" evidence="11">
    <location>
        <position position="265"/>
    </location>
</feature>
<dbReference type="OrthoDB" id="10067025at2759"/>
<reference evidence="11" key="1">
    <citation type="submission" date="2018-11" db="EMBL/GenBank/DDBJ databases">
        <authorList>
            <person name="Alioto T."/>
            <person name="Alioto T."/>
        </authorList>
    </citation>
    <scope>NUCLEOTIDE SEQUENCE</scope>
</reference>
<dbReference type="PANTHER" id="PTHR31705:SF4">
    <property type="entry name" value="MEDIATOR OF RNA POLYMERASE II TRANSCRIPTION SUBUNIT 30"/>
    <property type="match status" value="1"/>
</dbReference>
<keyword evidence="4" id="KW-0805">Transcription regulation</keyword>
<evidence type="ECO:0000256" key="7">
    <source>
        <dbReference type="ARBA" id="ARBA00023242"/>
    </source>
</evidence>
<gene>
    <name evidence="11" type="ORF">MGAL_10B017262</name>
</gene>
<dbReference type="InterPro" id="IPR021019">
    <property type="entry name" value="Mediator_Med30_met"/>
</dbReference>
<protein>
    <recommendedName>
        <fullName evidence="3">Mediator of RNA polymerase II transcription subunit 30</fullName>
    </recommendedName>
    <alternativeName>
        <fullName evidence="9">Mediator complex subunit 30</fullName>
    </alternativeName>
</protein>
<proteinExistence type="inferred from homology"/>
<keyword evidence="12" id="KW-1185">Reference proteome</keyword>
<evidence type="ECO:0000313" key="12">
    <source>
        <dbReference type="Proteomes" id="UP000596742"/>
    </source>
</evidence>
<feature type="compositionally biased region" description="Low complexity" evidence="10">
    <location>
        <begin position="124"/>
        <end position="135"/>
    </location>
</feature>
<evidence type="ECO:0000256" key="6">
    <source>
        <dbReference type="ARBA" id="ARBA00023163"/>
    </source>
</evidence>
<comment type="function">
    <text evidence="8">Component of the Mediator complex, a coactivator involved in the regulated transcription of nearly all RNA polymerase II-dependent genes. Mediator functions as a bridge to convey information from gene-specific regulatory proteins to the basal RNA polymerase II transcription machinery. Mediator is recruited to promoters by direct interactions with regulatory proteins and serves as a scaffold for the assembly of a functional preinitiation complex with RNA polymerase II and the general transcription factors.</text>
</comment>
<accession>A0A8B6BDW7</accession>
<evidence type="ECO:0000256" key="10">
    <source>
        <dbReference type="SAM" id="MobiDB-lite"/>
    </source>
</evidence>
<organism evidence="11 12">
    <name type="scientific">Mytilus galloprovincialis</name>
    <name type="common">Mediterranean mussel</name>
    <dbReference type="NCBI Taxonomy" id="29158"/>
    <lineage>
        <taxon>Eukaryota</taxon>
        <taxon>Metazoa</taxon>
        <taxon>Spiralia</taxon>
        <taxon>Lophotrochozoa</taxon>
        <taxon>Mollusca</taxon>
        <taxon>Bivalvia</taxon>
        <taxon>Autobranchia</taxon>
        <taxon>Pteriomorphia</taxon>
        <taxon>Mytilida</taxon>
        <taxon>Mytiloidea</taxon>
        <taxon>Mytilidae</taxon>
        <taxon>Mytilinae</taxon>
        <taxon>Mytilus</taxon>
    </lineage>
</organism>
<dbReference type="PANTHER" id="PTHR31705">
    <property type="entry name" value="MEDIATOR OF RNA POLYMERASE II TRANSCRIPTION SUBUNIT 30"/>
    <property type="match status" value="1"/>
</dbReference>
<evidence type="ECO:0000256" key="8">
    <source>
        <dbReference type="ARBA" id="ARBA00025687"/>
    </source>
</evidence>
<keyword evidence="6" id="KW-0804">Transcription</keyword>
<dbReference type="GO" id="GO:0003712">
    <property type="term" value="F:transcription coregulator activity"/>
    <property type="evidence" value="ECO:0007669"/>
    <property type="project" value="TreeGrafter"/>
</dbReference>
<dbReference type="Proteomes" id="UP000596742">
    <property type="component" value="Unassembled WGS sequence"/>
</dbReference>
<feature type="region of interest" description="Disordered" evidence="10">
    <location>
        <begin position="217"/>
        <end position="265"/>
    </location>
</feature>
<dbReference type="AlphaFoldDB" id="A0A8B6BDW7"/>
<evidence type="ECO:0000256" key="1">
    <source>
        <dbReference type="ARBA" id="ARBA00004123"/>
    </source>
</evidence>
<evidence type="ECO:0000256" key="9">
    <source>
        <dbReference type="ARBA" id="ARBA00031981"/>
    </source>
</evidence>
<comment type="caution">
    <text evidence="11">The sequence shown here is derived from an EMBL/GenBank/DDBJ whole genome shotgun (WGS) entry which is preliminary data.</text>
</comment>
<feature type="compositionally biased region" description="Basic and acidic residues" evidence="10">
    <location>
        <begin position="255"/>
        <end position="265"/>
    </location>
</feature>
<comment type="subcellular location">
    <subcellularLocation>
        <location evidence="1">Nucleus</location>
    </subcellularLocation>
</comment>
<dbReference type="Pfam" id="PF11315">
    <property type="entry name" value="Med30"/>
    <property type="match status" value="1"/>
</dbReference>
<evidence type="ECO:0000313" key="11">
    <source>
        <dbReference type="EMBL" id="VDH89080.1"/>
    </source>
</evidence>
<sequence>MVHSRGNDFPASSIIDEDEEYSCPKIYINEDYCSTYIYQQLLIKSKLPSLEIRRIRMIAIEVYKIINKQCPLYLLELIEIKKCNYSFRNNNIADVPRMAAPPSGQYPSMISQTSVPPFSSSGMTQQTSTHQPPQQIVSPTREINAINLCKKGQECVQDVVQKAGEIFKLLQLKSLPLPNGVTMNAQMHQEKRGKLEEGIQQLQQNFMKLRLMYDKANEITGPDEPPEESLVPITGEPFEDRLSPNSEQAFYRSRFYSEENRDQVE</sequence>
<dbReference type="GO" id="GO:0045893">
    <property type="term" value="P:positive regulation of DNA-templated transcription"/>
    <property type="evidence" value="ECO:0007669"/>
    <property type="project" value="TreeGrafter"/>
</dbReference>
<name>A0A8B6BDW7_MYTGA</name>
<dbReference type="EMBL" id="UYJE01000007">
    <property type="protein sequence ID" value="VDH89080.1"/>
    <property type="molecule type" value="Genomic_DNA"/>
</dbReference>
<feature type="region of interest" description="Disordered" evidence="10">
    <location>
        <begin position="117"/>
        <end position="136"/>
    </location>
</feature>
<evidence type="ECO:0000256" key="3">
    <source>
        <dbReference type="ARBA" id="ARBA00019664"/>
    </source>
</evidence>
<evidence type="ECO:0000256" key="4">
    <source>
        <dbReference type="ARBA" id="ARBA00023015"/>
    </source>
</evidence>
<keyword evidence="7" id="KW-0539">Nucleus</keyword>